<dbReference type="EC" id="3.1.1.11" evidence="7"/>
<evidence type="ECO:0000256" key="3">
    <source>
        <dbReference type="ARBA" id="ARBA00022512"/>
    </source>
</evidence>
<dbReference type="EMBL" id="JARPOI010000002">
    <property type="protein sequence ID" value="KAJ9188471.1"/>
    <property type="molecule type" value="Genomic_DNA"/>
</dbReference>
<sequence>MDGSGTHSTINEVMAELTKLGTKRTKRVIIYVKAGVYNEKVEIEYPAKNVMLVGDGIDRTIITGSRNVPDGDTTLSSASFGVSGDGFWARDITFENTAGPYKYQGVALRASSDFSVFYRCSFKGYQDTLFVLSLRQFYRDCHIYGTIDFIFGNAAVVFQNCDIFVRRPMHGQGNYITAQSRDDPNENTGISIHRSRVRPAPDFAAYSSTVFMKTDLDGLIDPVGWGEWHGNFALSTLFYAEYMNTGVGSSTSGRVKWPGFHVFNRPQEASPFCAGMLIH</sequence>
<dbReference type="PROSITE" id="PS00503">
    <property type="entry name" value="PECTINESTERASE_2"/>
    <property type="match status" value="1"/>
</dbReference>
<comment type="pathway">
    <text evidence="2 7">Glycan metabolism; pectin degradation; 2-dehydro-3-deoxy-D-gluconate from pectin: step 1/5.</text>
</comment>
<feature type="active site" evidence="6">
    <location>
        <position position="148"/>
    </location>
</feature>
<dbReference type="InterPro" id="IPR033131">
    <property type="entry name" value="Pectinesterase_Asp_AS"/>
</dbReference>
<dbReference type="InterPro" id="IPR000070">
    <property type="entry name" value="Pectinesterase_cat"/>
</dbReference>
<evidence type="ECO:0000256" key="5">
    <source>
        <dbReference type="ARBA" id="ARBA00023085"/>
    </source>
</evidence>
<accession>A0ABQ9N862</accession>
<evidence type="ECO:0000256" key="2">
    <source>
        <dbReference type="ARBA" id="ARBA00005184"/>
    </source>
</evidence>
<dbReference type="InterPro" id="IPR011050">
    <property type="entry name" value="Pectin_lyase_fold/virulence"/>
</dbReference>
<evidence type="ECO:0000256" key="6">
    <source>
        <dbReference type="PROSITE-ProRule" id="PRU10040"/>
    </source>
</evidence>
<gene>
    <name evidence="9" type="ORF">P3X46_003827</name>
</gene>
<dbReference type="Proteomes" id="UP001174677">
    <property type="component" value="Chromosome 2"/>
</dbReference>
<evidence type="ECO:0000259" key="8">
    <source>
        <dbReference type="Pfam" id="PF01095"/>
    </source>
</evidence>
<keyword evidence="3" id="KW-0134">Cell wall</keyword>
<comment type="caution">
    <text evidence="9">The sequence shown here is derived from an EMBL/GenBank/DDBJ whole genome shotgun (WGS) entry which is preliminary data.</text>
</comment>
<organism evidence="9 10">
    <name type="scientific">Hevea brasiliensis</name>
    <name type="common">Para rubber tree</name>
    <name type="synonym">Siphonia brasiliensis</name>
    <dbReference type="NCBI Taxonomy" id="3981"/>
    <lineage>
        <taxon>Eukaryota</taxon>
        <taxon>Viridiplantae</taxon>
        <taxon>Streptophyta</taxon>
        <taxon>Embryophyta</taxon>
        <taxon>Tracheophyta</taxon>
        <taxon>Spermatophyta</taxon>
        <taxon>Magnoliopsida</taxon>
        <taxon>eudicotyledons</taxon>
        <taxon>Gunneridae</taxon>
        <taxon>Pentapetalae</taxon>
        <taxon>rosids</taxon>
        <taxon>fabids</taxon>
        <taxon>Malpighiales</taxon>
        <taxon>Euphorbiaceae</taxon>
        <taxon>Crotonoideae</taxon>
        <taxon>Micrandreae</taxon>
        <taxon>Hevea</taxon>
    </lineage>
</organism>
<feature type="domain" description="Pectinesterase catalytic" evidence="8">
    <location>
        <begin position="2"/>
        <end position="278"/>
    </location>
</feature>
<dbReference type="Gene3D" id="2.160.20.10">
    <property type="entry name" value="Single-stranded right-handed beta-helix, Pectin lyase-like"/>
    <property type="match status" value="1"/>
</dbReference>
<comment type="catalytic activity">
    <reaction evidence="7">
        <text>[(1-&gt;4)-alpha-D-galacturonosyl methyl ester](n) + n H2O = [(1-&gt;4)-alpha-D-galacturonosyl](n) + n methanol + n H(+)</text>
        <dbReference type="Rhea" id="RHEA:22380"/>
        <dbReference type="Rhea" id="RHEA-COMP:14570"/>
        <dbReference type="Rhea" id="RHEA-COMP:14573"/>
        <dbReference type="ChEBI" id="CHEBI:15377"/>
        <dbReference type="ChEBI" id="CHEBI:15378"/>
        <dbReference type="ChEBI" id="CHEBI:17790"/>
        <dbReference type="ChEBI" id="CHEBI:140522"/>
        <dbReference type="ChEBI" id="CHEBI:140523"/>
        <dbReference type="EC" id="3.1.1.11"/>
    </reaction>
</comment>
<keyword evidence="4 7" id="KW-0378">Hydrolase</keyword>
<dbReference type="SUPFAM" id="SSF51126">
    <property type="entry name" value="Pectin lyase-like"/>
    <property type="match status" value="1"/>
</dbReference>
<proteinExistence type="predicted"/>
<evidence type="ECO:0000256" key="7">
    <source>
        <dbReference type="RuleBase" id="RU000589"/>
    </source>
</evidence>
<keyword evidence="10" id="KW-1185">Reference proteome</keyword>
<keyword evidence="5 7" id="KW-0063">Aspartyl esterase</keyword>
<evidence type="ECO:0000313" key="9">
    <source>
        <dbReference type="EMBL" id="KAJ9188471.1"/>
    </source>
</evidence>
<reference evidence="9" key="1">
    <citation type="journal article" date="2023" name="Plant Biotechnol. J.">
        <title>Chromosome-level wild Hevea brasiliensis genome provides new tools for genomic-assisted breeding and valuable loci to elevate rubber yield.</title>
        <authorList>
            <person name="Cheng H."/>
            <person name="Song X."/>
            <person name="Hu Y."/>
            <person name="Wu T."/>
            <person name="Yang Q."/>
            <person name="An Z."/>
            <person name="Feng S."/>
            <person name="Deng Z."/>
            <person name="Wu W."/>
            <person name="Zeng X."/>
            <person name="Tu M."/>
            <person name="Wang X."/>
            <person name="Huang H."/>
        </authorList>
    </citation>
    <scope>NUCLEOTIDE SEQUENCE</scope>
    <source>
        <strain evidence="9">MT/VB/25A 57/8</strain>
    </source>
</reference>
<dbReference type="PANTHER" id="PTHR31707">
    <property type="entry name" value="PECTINESTERASE"/>
    <property type="match status" value="1"/>
</dbReference>
<protein>
    <recommendedName>
        <fullName evidence="7">Pectinesterase</fullName>
        <ecNumber evidence="7">3.1.1.11</ecNumber>
    </recommendedName>
</protein>
<dbReference type="InterPro" id="IPR012334">
    <property type="entry name" value="Pectin_lyas_fold"/>
</dbReference>
<dbReference type="Pfam" id="PF01095">
    <property type="entry name" value="Pectinesterase"/>
    <property type="match status" value="1"/>
</dbReference>
<evidence type="ECO:0000313" key="10">
    <source>
        <dbReference type="Proteomes" id="UP001174677"/>
    </source>
</evidence>
<evidence type="ECO:0000256" key="4">
    <source>
        <dbReference type="ARBA" id="ARBA00022801"/>
    </source>
</evidence>
<evidence type="ECO:0000256" key="1">
    <source>
        <dbReference type="ARBA" id="ARBA00004191"/>
    </source>
</evidence>
<comment type="subcellular location">
    <subcellularLocation>
        <location evidence="1">Secreted</location>
        <location evidence="1">Cell wall</location>
    </subcellularLocation>
</comment>
<name>A0ABQ9N862_HEVBR</name>
<keyword evidence="3" id="KW-0964">Secreted</keyword>